<keyword evidence="2" id="KW-1133">Transmembrane helix</keyword>
<evidence type="ECO:0000313" key="3">
    <source>
        <dbReference type="EMBL" id="QHS97615.1"/>
    </source>
</evidence>
<keyword evidence="2" id="KW-0472">Membrane</keyword>
<reference evidence="3" key="1">
    <citation type="journal article" date="2020" name="Nature">
        <title>Giant virus diversity and host interactions through global metagenomics.</title>
        <authorList>
            <person name="Schulz F."/>
            <person name="Roux S."/>
            <person name="Paez-Espino D."/>
            <person name="Jungbluth S."/>
            <person name="Walsh D.A."/>
            <person name="Denef V.J."/>
            <person name="McMahon K.D."/>
            <person name="Konstantinidis K.T."/>
            <person name="Eloe-Fadrosh E.A."/>
            <person name="Kyrpides N.C."/>
            <person name="Woyke T."/>
        </authorList>
    </citation>
    <scope>NUCLEOTIDE SEQUENCE</scope>
    <source>
        <strain evidence="3">GVMAG-M-3300020182-33</strain>
    </source>
</reference>
<proteinExistence type="predicted"/>
<organism evidence="3">
    <name type="scientific">viral metagenome</name>
    <dbReference type="NCBI Taxonomy" id="1070528"/>
    <lineage>
        <taxon>unclassified sequences</taxon>
        <taxon>metagenomes</taxon>
        <taxon>organismal metagenomes</taxon>
    </lineage>
</organism>
<evidence type="ECO:0000256" key="1">
    <source>
        <dbReference type="SAM" id="MobiDB-lite"/>
    </source>
</evidence>
<dbReference type="EMBL" id="MN739301">
    <property type="protein sequence ID" value="QHS97615.1"/>
    <property type="molecule type" value="Genomic_DNA"/>
</dbReference>
<evidence type="ECO:0000256" key="2">
    <source>
        <dbReference type="SAM" id="Phobius"/>
    </source>
</evidence>
<keyword evidence="2" id="KW-0812">Transmembrane</keyword>
<name>A0A6C0BYX8_9ZZZZ</name>
<sequence>MGDSPLTLILLAVLTVIVTALLIYFWNQTRNKGGGHTGSADDTPTPTPLEPATSPHGDKPATSPHGDKPPVTHPPYNIFLDSPVTEPQCWTQMGSDYATNVGTNGACDPLTLDYDLVGMCYTDEGGVSADGCLSGDNYDSATCPTDTLYAGKCRVDPPLKARQAPNLYPLRPGPENITDDPWIDCDSGPCGERHCYAGLTSFSSYPFCCDRNKYKGATVNDGFRYKGAPYRIPSYPHNECDYDPCETNSGNLSYGLVVNGKNICGNSETGRPCTYQEVAKEGRYIAGLIHDFEKWPNFRLGDTANRVYNMKVIDGLGNVQQKSHPVQIVDSSCNVDTVTKKCKNRPPNSAAAKNSPFDVDIEFWSGTQMFKGVPHVYFGGEDESNYMSEDVYQANKAKNTLFAEYTKKGSSDDPIYKKNQWYLPDISDGIKPDATAGHICIERPSYAIEARAAQRT</sequence>
<dbReference type="AlphaFoldDB" id="A0A6C0BYX8"/>
<accession>A0A6C0BYX8</accession>
<feature type="region of interest" description="Disordered" evidence="1">
    <location>
        <begin position="33"/>
        <end position="74"/>
    </location>
</feature>
<feature type="transmembrane region" description="Helical" evidence="2">
    <location>
        <begin position="6"/>
        <end position="26"/>
    </location>
</feature>
<protein>
    <submittedName>
        <fullName evidence="3">Uncharacterized protein</fullName>
    </submittedName>
</protein>